<keyword evidence="2" id="KW-0249">Electron transport</keyword>
<dbReference type="EMBL" id="LGUC01000001">
    <property type="protein sequence ID" value="KPN29540.1"/>
    <property type="molecule type" value="Genomic_DNA"/>
</dbReference>
<evidence type="ECO:0000313" key="4">
    <source>
        <dbReference type="EMBL" id="KPN29540.1"/>
    </source>
</evidence>
<dbReference type="RefSeq" id="WP_054582818.1">
    <property type="nucleotide sequence ID" value="NZ_LGUC01000001.1"/>
</dbReference>
<keyword evidence="5" id="KW-1185">Reference proteome</keyword>
<evidence type="ECO:0000259" key="3">
    <source>
        <dbReference type="Pfam" id="PF13192"/>
    </source>
</evidence>
<sequence length="80" mass="8784">MKITIYGPDGCSNCANLKEKTQNVVDEHGFDADVEKEGDTVTLAEKGIMSTPGFEIDDEMVFTGSNPPEAELKAYIEERL</sequence>
<comment type="caution">
    <text evidence="4">The sequence shown here is derived from an EMBL/GenBank/DDBJ whole genome shotgun (WGS) entry which is preliminary data.</text>
</comment>
<dbReference type="STRING" id="699431.SY89_00254"/>
<reference evidence="5" key="1">
    <citation type="submission" date="2013-11" db="EMBL/GenBank/DDBJ databases">
        <authorList>
            <person name="Hoang H.T."/>
            <person name="Killian M.L."/>
            <person name="Madson D.M."/>
            <person name="Arruda P.H.E."/>
            <person name="Sun D."/>
            <person name="Schwartz K.J."/>
            <person name="Yoon K."/>
        </authorList>
    </citation>
    <scope>NUCLEOTIDE SEQUENCE [LARGE SCALE GENOMIC DNA]</scope>
    <source>
        <strain evidence="5">CDK2</strain>
    </source>
</reference>
<proteinExistence type="inferred from homology"/>
<organism evidence="4 5">
    <name type="scientific">Halolamina pelagica</name>
    <dbReference type="NCBI Taxonomy" id="699431"/>
    <lineage>
        <taxon>Archaea</taxon>
        <taxon>Methanobacteriati</taxon>
        <taxon>Methanobacteriota</taxon>
        <taxon>Stenosarchaea group</taxon>
        <taxon>Halobacteria</taxon>
        <taxon>Halobacteriales</taxon>
        <taxon>Haloferacaceae</taxon>
    </lineage>
</organism>
<accession>A0A0P7HYX9</accession>
<dbReference type="OrthoDB" id="50016at2157"/>
<dbReference type="PANTHER" id="PTHR36450:SF1">
    <property type="entry name" value="THIOREDOXIN"/>
    <property type="match status" value="1"/>
</dbReference>
<keyword evidence="2" id="KW-0813">Transport</keyword>
<feature type="domain" description="Thioredoxin-like fold" evidence="3">
    <location>
        <begin position="1"/>
        <end position="76"/>
    </location>
</feature>
<comment type="similarity">
    <text evidence="1">Belongs to the glutaredoxin family.</text>
</comment>
<dbReference type="Proteomes" id="UP000050535">
    <property type="component" value="Unassembled WGS sequence"/>
</dbReference>
<dbReference type="InterPro" id="IPR012336">
    <property type="entry name" value="Thioredoxin-like_fold"/>
</dbReference>
<dbReference type="NCBIfam" id="TIGR00412">
    <property type="entry name" value="redox_disulf_2"/>
    <property type="match status" value="1"/>
</dbReference>
<protein>
    <submittedName>
        <fullName evidence="4">Redox-active disulfide protein 2</fullName>
    </submittedName>
</protein>
<evidence type="ECO:0000256" key="1">
    <source>
        <dbReference type="ARBA" id="ARBA00007787"/>
    </source>
</evidence>
<evidence type="ECO:0000256" key="2">
    <source>
        <dbReference type="ARBA" id="ARBA00022982"/>
    </source>
</evidence>
<evidence type="ECO:0000313" key="5">
    <source>
        <dbReference type="Proteomes" id="UP000050535"/>
    </source>
</evidence>
<dbReference type="InterPro" id="IPR036249">
    <property type="entry name" value="Thioredoxin-like_sf"/>
</dbReference>
<dbReference type="SUPFAM" id="SSF52833">
    <property type="entry name" value="Thioredoxin-like"/>
    <property type="match status" value="1"/>
</dbReference>
<gene>
    <name evidence="4" type="ORF">SY89_00254</name>
</gene>
<dbReference type="PANTHER" id="PTHR36450">
    <property type="entry name" value="THIOREDOXIN"/>
    <property type="match status" value="1"/>
</dbReference>
<dbReference type="InterPro" id="IPR005243">
    <property type="entry name" value="THIRX-like_proc"/>
</dbReference>
<dbReference type="Pfam" id="PF13192">
    <property type="entry name" value="Thioredoxin_3"/>
    <property type="match status" value="1"/>
</dbReference>
<name>A0A0P7HYX9_9EURY</name>
<dbReference type="AlphaFoldDB" id="A0A0P7HYX9"/>
<dbReference type="Gene3D" id="3.40.30.10">
    <property type="entry name" value="Glutaredoxin"/>
    <property type="match status" value="1"/>
</dbReference>